<evidence type="ECO:0000256" key="4">
    <source>
        <dbReference type="ARBA" id="ARBA00023157"/>
    </source>
</evidence>
<dbReference type="AlphaFoldDB" id="A0A1I8PK08"/>
<proteinExistence type="inferred from homology"/>
<evidence type="ECO:0000256" key="1">
    <source>
        <dbReference type="ARBA" id="ARBA00005964"/>
    </source>
</evidence>
<dbReference type="GO" id="GO:0106435">
    <property type="term" value="F:carboxylesterase activity"/>
    <property type="evidence" value="ECO:0007669"/>
    <property type="project" value="UniProtKB-EC"/>
</dbReference>
<evidence type="ECO:0000256" key="2">
    <source>
        <dbReference type="ARBA" id="ARBA00022487"/>
    </source>
</evidence>
<dbReference type="EnsemblMetazoa" id="SCAU008748-RA">
    <property type="protein sequence ID" value="SCAU008748-PA"/>
    <property type="gene ID" value="SCAU008748"/>
</dbReference>
<keyword evidence="5" id="KW-0325">Glycoprotein</keyword>
<comment type="similarity">
    <text evidence="1">Belongs to the type-B carboxylesterase/lipase family.</text>
</comment>
<dbReference type="VEuPathDB" id="VectorBase:SCAU008748"/>
<evidence type="ECO:0000259" key="7">
    <source>
        <dbReference type="Pfam" id="PF00135"/>
    </source>
</evidence>
<evidence type="ECO:0000256" key="5">
    <source>
        <dbReference type="ARBA" id="ARBA00023180"/>
    </source>
</evidence>
<dbReference type="InterPro" id="IPR029058">
    <property type="entry name" value="AB_hydrolase_fold"/>
</dbReference>
<sequence>MEINLTFREKLSLLAKILKHQVWVDYQTSTNEYEVTKTQCGLVKGRKRRNVYPEQGYYYAFEGIPYAQPPVGKLRFRSPKPMEDWNDILDCTKSRSKPMQYNYVSKFVEGSEDCLYLNVYTKKMKSEKPLPVMVWIFGGGYHFGEASRDFYGPDYFMQQDVVVVTFNYRLGIFGFLCFDDPDLNIPGNAGLKDQVLALKWIKNNIQSFNGDPNNITLFGQSAGAASTHLMTMLPQTKGLFHKAIMHSGSVLCPWACTEDHKVGLKYARHVGYKGDGSDKSVYEFLNKLKSKQLAFHDLQLLTKSDLVNNYHLNFLPVVESFASEDCITNKPFKDLMPHAWGNTMPMMMGATSSEGLLYQSLVKKFPFLIDELSDFVNLLPDETKRTHPPAQLKEMGLKLANSYFDGTKLNASDNLNQFLNLLGCRSFWHGVYRSIRARRENAKEIPTYCFYFDFDSKFFNHFRVICCGPNTQGVCHSDDVSYLFYGVMGDRLDVDSKEYRCIQRMIGMWYNFALTSNPNCEATKEVHWQPVGDLEEPIECLAIGEEVEFKTLPIWKELKLWDSFYRKEELN</sequence>
<keyword evidence="3" id="KW-0378">Hydrolase</keyword>
<dbReference type="FunFam" id="3.40.50.1820:FF:000092">
    <property type="entry name" value="Carboxylic ester hydrolase"/>
    <property type="match status" value="1"/>
</dbReference>
<dbReference type="Gene3D" id="3.40.50.1820">
    <property type="entry name" value="alpha/beta hydrolase"/>
    <property type="match status" value="1"/>
</dbReference>
<dbReference type="PANTHER" id="PTHR43142">
    <property type="entry name" value="CARBOXYLIC ESTER HYDROLASE"/>
    <property type="match status" value="1"/>
</dbReference>
<accession>A0A1I8PK08</accession>
<evidence type="ECO:0000256" key="3">
    <source>
        <dbReference type="ARBA" id="ARBA00022801"/>
    </source>
</evidence>
<keyword evidence="2" id="KW-0719">Serine esterase</keyword>
<evidence type="ECO:0000313" key="8">
    <source>
        <dbReference type="EnsemblMetazoa" id="SCAU008748-PA"/>
    </source>
</evidence>
<dbReference type="KEGG" id="scac:106095596"/>
<gene>
    <name evidence="8" type="primary">106095596</name>
</gene>
<dbReference type="SUPFAM" id="SSF53474">
    <property type="entry name" value="alpha/beta-Hydrolases"/>
    <property type="match status" value="1"/>
</dbReference>
<evidence type="ECO:0000313" key="9">
    <source>
        <dbReference type="Proteomes" id="UP000095300"/>
    </source>
</evidence>
<organism evidence="8 9">
    <name type="scientific">Stomoxys calcitrans</name>
    <name type="common">Stable fly</name>
    <name type="synonym">Conops calcitrans</name>
    <dbReference type="NCBI Taxonomy" id="35570"/>
    <lineage>
        <taxon>Eukaryota</taxon>
        <taxon>Metazoa</taxon>
        <taxon>Ecdysozoa</taxon>
        <taxon>Arthropoda</taxon>
        <taxon>Hexapoda</taxon>
        <taxon>Insecta</taxon>
        <taxon>Pterygota</taxon>
        <taxon>Neoptera</taxon>
        <taxon>Endopterygota</taxon>
        <taxon>Diptera</taxon>
        <taxon>Brachycera</taxon>
        <taxon>Muscomorpha</taxon>
        <taxon>Muscoidea</taxon>
        <taxon>Muscidae</taxon>
        <taxon>Stomoxys</taxon>
    </lineage>
</organism>
<dbReference type="EC" id="3.1.1.1" evidence="6"/>
<dbReference type="Proteomes" id="UP000095300">
    <property type="component" value="Unassembled WGS sequence"/>
</dbReference>
<keyword evidence="4" id="KW-1015">Disulfide bond</keyword>
<dbReference type="PANTHER" id="PTHR43142:SF1">
    <property type="entry name" value="CARBOXYLIC ESTER HYDROLASE"/>
    <property type="match status" value="1"/>
</dbReference>
<keyword evidence="9" id="KW-1185">Reference proteome</keyword>
<reference evidence="8" key="1">
    <citation type="submission" date="2020-05" db="UniProtKB">
        <authorList>
            <consortium name="EnsemblMetazoa"/>
        </authorList>
    </citation>
    <scope>IDENTIFICATION</scope>
    <source>
        <strain evidence="8">USDA</strain>
    </source>
</reference>
<dbReference type="OrthoDB" id="19653at2759"/>
<feature type="domain" description="Carboxylesterase type B" evidence="7">
    <location>
        <begin position="35"/>
        <end position="548"/>
    </location>
</feature>
<evidence type="ECO:0000256" key="6">
    <source>
        <dbReference type="ARBA" id="ARBA00039155"/>
    </source>
</evidence>
<dbReference type="Pfam" id="PF00135">
    <property type="entry name" value="COesterase"/>
    <property type="match status" value="1"/>
</dbReference>
<name>A0A1I8PK08_STOCA</name>
<dbReference type="InterPro" id="IPR002018">
    <property type="entry name" value="CarbesteraseB"/>
</dbReference>
<dbReference type="STRING" id="35570.A0A1I8PK08"/>
<protein>
    <recommendedName>
        <fullName evidence="6">carboxylesterase</fullName>
        <ecNumber evidence="6">3.1.1.1</ecNumber>
    </recommendedName>
</protein>